<dbReference type="FunFam" id="2.90.10.10:FF:000005">
    <property type="entry name" value="G-type lectin S-receptor-like serine/threonine-protein kinase"/>
    <property type="match status" value="1"/>
</dbReference>
<comment type="caution">
    <text evidence="3">The sequence shown here is derived from an EMBL/GenBank/DDBJ whole genome shotgun (WGS) entry which is preliminary data.</text>
</comment>
<evidence type="ECO:0000313" key="3">
    <source>
        <dbReference type="EMBL" id="KAK9092219.1"/>
    </source>
</evidence>
<dbReference type="PANTHER" id="PTHR32444">
    <property type="entry name" value="BULB-TYPE LECTIN DOMAIN-CONTAINING PROTEIN"/>
    <property type="match status" value="1"/>
</dbReference>
<protein>
    <recommendedName>
        <fullName evidence="2">Bulb-type lectin domain-containing protein</fullName>
    </recommendedName>
</protein>
<keyword evidence="1" id="KW-0732">Signal</keyword>
<proteinExistence type="predicted"/>
<dbReference type="SUPFAM" id="SSF51110">
    <property type="entry name" value="alpha-D-mannose-specific plant lectins"/>
    <property type="match status" value="1"/>
</dbReference>
<dbReference type="CDD" id="cd00028">
    <property type="entry name" value="B_lectin"/>
    <property type="match status" value="1"/>
</dbReference>
<dbReference type="EMBL" id="JBBNAF010000012">
    <property type="protein sequence ID" value="KAK9092219.1"/>
    <property type="molecule type" value="Genomic_DNA"/>
</dbReference>
<dbReference type="AlphaFoldDB" id="A0AAP0HMI4"/>
<dbReference type="InterPro" id="IPR036426">
    <property type="entry name" value="Bulb-type_lectin_dom_sf"/>
</dbReference>
<dbReference type="PROSITE" id="PS50927">
    <property type="entry name" value="BULB_LECTIN"/>
    <property type="match status" value="1"/>
</dbReference>
<dbReference type="Gene3D" id="2.90.10.10">
    <property type="entry name" value="Bulb-type lectin domain"/>
    <property type="match status" value="1"/>
</dbReference>
<dbReference type="SMART" id="SM00108">
    <property type="entry name" value="B_lectin"/>
    <property type="match status" value="1"/>
</dbReference>
<organism evidence="3 4">
    <name type="scientific">Stephania yunnanensis</name>
    <dbReference type="NCBI Taxonomy" id="152371"/>
    <lineage>
        <taxon>Eukaryota</taxon>
        <taxon>Viridiplantae</taxon>
        <taxon>Streptophyta</taxon>
        <taxon>Embryophyta</taxon>
        <taxon>Tracheophyta</taxon>
        <taxon>Spermatophyta</taxon>
        <taxon>Magnoliopsida</taxon>
        <taxon>Ranunculales</taxon>
        <taxon>Menispermaceae</taxon>
        <taxon>Menispermoideae</taxon>
        <taxon>Cissampelideae</taxon>
        <taxon>Stephania</taxon>
    </lineage>
</organism>
<feature type="chain" id="PRO_5042903125" description="Bulb-type lectin domain-containing protein" evidence="1">
    <location>
        <begin position="31"/>
        <end position="286"/>
    </location>
</feature>
<dbReference type="Proteomes" id="UP001420932">
    <property type="component" value="Unassembled WGS sequence"/>
</dbReference>
<sequence>MYTCSPFQSTATMVSSMIIVLLLLCTLCYATDDTITSNNLLRDGDTIVSNGGTYALGFFNPGTSQKRYIGIWFNKVSQQIWVANRHNPINNSSHGVLKIDDRGNLAIFDANSSSSVWSTSIALPISPTNNTSTLFYKLLDTGNLVLRDENLHGDFLWQSFDYPTDTFLPRMKVGWNLRTGWNWSYTSWKTPDDPSTGDFSISMNIIGLPELVIKNLRVTNYQVYEEKLEGTGHIMAGAADGSGVPGKEHSIINYSFVNNPNEIYFGYTISDDSVISRIMLDYQGLI</sequence>
<dbReference type="Pfam" id="PF01453">
    <property type="entry name" value="B_lectin"/>
    <property type="match status" value="1"/>
</dbReference>
<feature type="signal peptide" evidence="1">
    <location>
        <begin position="1"/>
        <end position="30"/>
    </location>
</feature>
<evidence type="ECO:0000256" key="1">
    <source>
        <dbReference type="SAM" id="SignalP"/>
    </source>
</evidence>
<feature type="domain" description="Bulb-type lectin" evidence="2">
    <location>
        <begin position="32"/>
        <end position="159"/>
    </location>
</feature>
<evidence type="ECO:0000313" key="4">
    <source>
        <dbReference type="Proteomes" id="UP001420932"/>
    </source>
</evidence>
<keyword evidence="4" id="KW-1185">Reference proteome</keyword>
<evidence type="ECO:0000259" key="2">
    <source>
        <dbReference type="PROSITE" id="PS50927"/>
    </source>
</evidence>
<gene>
    <name evidence="3" type="ORF">Syun_027130</name>
</gene>
<dbReference type="PANTHER" id="PTHR32444:SF247">
    <property type="entry name" value="OS01G0958200 PROTEIN"/>
    <property type="match status" value="1"/>
</dbReference>
<accession>A0AAP0HMI4</accession>
<dbReference type="InterPro" id="IPR001480">
    <property type="entry name" value="Bulb-type_lectin_dom"/>
</dbReference>
<reference evidence="3 4" key="1">
    <citation type="submission" date="2024-01" db="EMBL/GenBank/DDBJ databases">
        <title>Genome assemblies of Stephania.</title>
        <authorList>
            <person name="Yang L."/>
        </authorList>
    </citation>
    <scope>NUCLEOTIDE SEQUENCE [LARGE SCALE GENOMIC DNA]</scope>
    <source>
        <strain evidence="3">YNDBR</strain>
        <tissue evidence="3">Leaf</tissue>
    </source>
</reference>
<name>A0AAP0HMI4_9MAGN</name>